<gene>
    <name evidence="3" type="ORF">VW23_022880</name>
</gene>
<reference evidence="3 4" key="1">
    <citation type="journal article" date="2015" name="Genome Announc.">
        <title>Genome Assemblies of Three Soil-Associated Devosia species: D. insulae, D. limi, and D. soli.</title>
        <authorList>
            <person name="Hassan Y.I."/>
            <person name="Lepp D."/>
            <person name="Zhou T."/>
        </authorList>
    </citation>
    <scope>NUCLEOTIDE SEQUENCE [LARGE SCALE GENOMIC DNA]</scope>
    <source>
        <strain evidence="3 4">DS-56</strain>
    </source>
</reference>
<protein>
    <recommendedName>
        <fullName evidence="2">Antitoxin</fullName>
    </recommendedName>
</protein>
<dbReference type="InterPro" id="IPR006442">
    <property type="entry name" value="Antitoxin_Phd/YefM"/>
</dbReference>
<dbReference type="RefSeq" id="WP_069910652.1">
    <property type="nucleotide sequence ID" value="NZ_LAJE02000231.1"/>
</dbReference>
<dbReference type="Gene3D" id="3.40.1620.10">
    <property type="entry name" value="YefM-like domain"/>
    <property type="match status" value="1"/>
</dbReference>
<dbReference type="Proteomes" id="UP000095463">
    <property type="component" value="Unassembled WGS sequence"/>
</dbReference>
<evidence type="ECO:0000256" key="1">
    <source>
        <dbReference type="ARBA" id="ARBA00009981"/>
    </source>
</evidence>
<proteinExistence type="inferred from homology"/>
<sequence>MDVSVSAAKGQLTDLVKRAEAGETVLLTRRGEVVARIVPASSRRTIPRFRMETIDEIVRSAKEKLKAQAAVTSDDDLYDEFGAPK</sequence>
<keyword evidence="4" id="KW-1185">Reference proteome</keyword>
<dbReference type="NCBIfam" id="TIGR01552">
    <property type="entry name" value="phd_fam"/>
    <property type="match status" value="1"/>
</dbReference>
<accession>A0A1E5XNG1</accession>
<comment type="caution">
    <text evidence="3">The sequence shown here is derived from an EMBL/GenBank/DDBJ whole genome shotgun (WGS) entry which is preliminary data.</text>
</comment>
<dbReference type="EMBL" id="LAJE02000231">
    <property type="protein sequence ID" value="OEO30115.1"/>
    <property type="molecule type" value="Genomic_DNA"/>
</dbReference>
<dbReference type="Pfam" id="PF02604">
    <property type="entry name" value="PhdYeFM_antitox"/>
    <property type="match status" value="1"/>
</dbReference>
<evidence type="ECO:0000256" key="2">
    <source>
        <dbReference type="RuleBase" id="RU362080"/>
    </source>
</evidence>
<name>A0A1E5XNG1_9HYPH</name>
<dbReference type="InterPro" id="IPR036165">
    <property type="entry name" value="YefM-like_sf"/>
</dbReference>
<organism evidence="3 4">
    <name type="scientific">Devosia insulae DS-56</name>
    <dbReference type="NCBI Taxonomy" id="1116389"/>
    <lineage>
        <taxon>Bacteria</taxon>
        <taxon>Pseudomonadati</taxon>
        <taxon>Pseudomonadota</taxon>
        <taxon>Alphaproteobacteria</taxon>
        <taxon>Hyphomicrobiales</taxon>
        <taxon>Devosiaceae</taxon>
        <taxon>Devosia</taxon>
    </lineage>
</organism>
<comment type="similarity">
    <text evidence="1 2">Belongs to the phD/YefM antitoxin family.</text>
</comment>
<dbReference type="SUPFAM" id="SSF143120">
    <property type="entry name" value="YefM-like"/>
    <property type="match status" value="1"/>
</dbReference>
<dbReference type="OrthoDB" id="7473440at2"/>
<evidence type="ECO:0000313" key="4">
    <source>
        <dbReference type="Proteomes" id="UP000095463"/>
    </source>
</evidence>
<evidence type="ECO:0000313" key="3">
    <source>
        <dbReference type="EMBL" id="OEO30115.1"/>
    </source>
</evidence>
<dbReference type="AlphaFoldDB" id="A0A1E5XNG1"/>
<comment type="function">
    <text evidence="2">Antitoxin component of a type II toxin-antitoxin (TA) system.</text>
</comment>